<sequence>MTRSHGALTVLTSFFHLDVICYFLCLLPLHSIPLIGSIVSRLHSTFMAWGLYLYYYDHKGRCYQPPVFKFWLSNAIATNDHSGRLALYLF</sequence>
<dbReference type="Proteomes" id="UP000286097">
    <property type="component" value="Unassembled WGS sequence"/>
</dbReference>
<accession>A0A425C649</accession>
<proteinExistence type="predicted"/>
<name>A0A425C649_9STRA</name>
<keyword evidence="1" id="KW-0812">Transmembrane</keyword>
<protein>
    <submittedName>
        <fullName evidence="2">Uncharacterized protein</fullName>
    </submittedName>
</protein>
<keyword evidence="1" id="KW-0472">Membrane</keyword>
<dbReference type="EMBL" id="QKXF01000329">
    <property type="protein sequence ID" value="RQM12493.1"/>
    <property type="molecule type" value="Genomic_DNA"/>
</dbReference>
<comment type="caution">
    <text evidence="2">The sequence shown here is derived from an EMBL/GenBank/DDBJ whole genome shotgun (WGS) entry which is preliminary data.</text>
</comment>
<dbReference type="AlphaFoldDB" id="A0A425C649"/>
<evidence type="ECO:0000256" key="1">
    <source>
        <dbReference type="SAM" id="Phobius"/>
    </source>
</evidence>
<gene>
    <name evidence="2" type="ORF">DD237_008069</name>
</gene>
<organism evidence="2 3">
    <name type="scientific">Peronospora effusa</name>
    <dbReference type="NCBI Taxonomy" id="542832"/>
    <lineage>
        <taxon>Eukaryota</taxon>
        <taxon>Sar</taxon>
        <taxon>Stramenopiles</taxon>
        <taxon>Oomycota</taxon>
        <taxon>Peronosporomycetes</taxon>
        <taxon>Peronosporales</taxon>
        <taxon>Peronosporaceae</taxon>
        <taxon>Peronospora</taxon>
    </lineage>
</organism>
<evidence type="ECO:0000313" key="3">
    <source>
        <dbReference type="Proteomes" id="UP000286097"/>
    </source>
</evidence>
<feature type="transmembrane region" description="Helical" evidence="1">
    <location>
        <begin position="35"/>
        <end position="55"/>
    </location>
</feature>
<keyword evidence="1" id="KW-1133">Transmembrane helix</keyword>
<feature type="transmembrane region" description="Helical" evidence="1">
    <location>
        <begin position="7"/>
        <end position="29"/>
    </location>
</feature>
<evidence type="ECO:0000313" key="2">
    <source>
        <dbReference type="EMBL" id="RQM12493.1"/>
    </source>
</evidence>
<reference evidence="2 3" key="1">
    <citation type="submission" date="2018-06" db="EMBL/GenBank/DDBJ databases">
        <title>Comparative genomics of downy mildews reveals potential adaptations to biotrophy.</title>
        <authorList>
            <person name="Fletcher K."/>
            <person name="Klosterman S.J."/>
            <person name="Derevnina L."/>
            <person name="Martin F."/>
            <person name="Koike S."/>
            <person name="Reyes Chin-Wo S."/>
            <person name="Mou B."/>
            <person name="Michelmore R."/>
        </authorList>
    </citation>
    <scope>NUCLEOTIDE SEQUENCE [LARGE SCALE GENOMIC DNA]</scope>
    <source>
        <strain evidence="2 3">R13</strain>
    </source>
</reference>
<dbReference type="VEuPathDB" id="FungiDB:DD237_008069"/>